<dbReference type="RefSeq" id="WP_131511258.1">
    <property type="nucleotide sequence ID" value="NZ_SJKD01000001.1"/>
</dbReference>
<sequence>MRFDRYTVTLLTLRPDAPVMTDDEAAALQDRHLAHGADLQERGLILARGPLTDQDDERYRGFSIWSVDAATARAQVEADPAVLAGRLAVDVMTWMMPAGNLQFGKVHPPRSIAEASGD</sequence>
<comment type="similarity">
    <text evidence="1">Belongs to the YciI family.</text>
</comment>
<dbReference type="OrthoDB" id="3381242at2"/>
<evidence type="ECO:0000313" key="4">
    <source>
        <dbReference type="Proteomes" id="UP000293342"/>
    </source>
</evidence>
<organism evidence="3 4">
    <name type="scientific">Kribbella capetownensis</name>
    <dbReference type="NCBI Taxonomy" id="1572659"/>
    <lineage>
        <taxon>Bacteria</taxon>
        <taxon>Bacillati</taxon>
        <taxon>Actinomycetota</taxon>
        <taxon>Actinomycetes</taxon>
        <taxon>Propionibacteriales</taxon>
        <taxon>Kribbellaceae</taxon>
        <taxon>Kribbella</taxon>
    </lineage>
</organism>
<feature type="domain" description="YCII-related" evidence="2">
    <location>
        <begin position="15"/>
        <end position="94"/>
    </location>
</feature>
<protein>
    <recommendedName>
        <fullName evidence="2">YCII-related domain-containing protein</fullName>
    </recommendedName>
</protein>
<dbReference type="Proteomes" id="UP000293342">
    <property type="component" value="Unassembled WGS sequence"/>
</dbReference>
<dbReference type="InterPro" id="IPR011008">
    <property type="entry name" value="Dimeric_a/b-barrel"/>
</dbReference>
<keyword evidence="4" id="KW-1185">Reference proteome</keyword>
<dbReference type="Pfam" id="PF03795">
    <property type="entry name" value="YCII"/>
    <property type="match status" value="1"/>
</dbReference>
<name>A0A4R0KB21_9ACTN</name>
<proteinExistence type="inferred from homology"/>
<gene>
    <name evidence="3" type="ORF">E0H75_01730</name>
</gene>
<comment type="caution">
    <text evidence="3">The sequence shown here is derived from an EMBL/GenBank/DDBJ whole genome shotgun (WGS) entry which is preliminary data.</text>
</comment>
<dbReference type="SUPFAM" id="SSF54909">
    <property type="entry name" value="Dimeric alpha+beta barrel"/>
    <property type="match status" value="1"/>
</dbReference>
<evidence type="ECO:0000259" key="2">
    <source>
        <dbReference type="Pfam" id="PF03795"/>
    </source>
</evidence>
<reference evidence="3 4" key="1">
    <citation type="submission" date="2019-02" db="EMBL/GenBank/DDBJ databases">
        <title>Kribbella capetownensis sp. nov. and Kribbella speibonae sp. nov., isolated from soil.</title>
        <authorList>
            <person name="Curtis S.M."/>
            <person name="Norton I."/>
            <person name="Everest G.J."/>
            <person name="Meyers P.R."/>
        </authorList>
    </citation>
    <scope>NUCLEOTIDE SEQUENCE [LARGE SCALE GENOMIC DNA]</scope>
    <source>
        <strain evidence="3 4">YM53</strain>
    </source>
</reference>
<dbReference type="InterPro" id="IPR005545">
    <property type="entry name" value="YCII"/>
</dbReference>
<dbReference type="AlphaFoldDB" id="A0A4R0KB21"/>
<dbReference type="Gene3D" id="3.30.70.1060">
    <property type="entry name" value="Dimeric alpha+beta barrel"/>
    <property type="match status" value="1"/>
</dbReference>
<dbReference type="EMBL" id="SJKD01000001">
    <property type="protein sequence ID" value="TCC52515.1"/>
    <property type="molecule type" value="Genomic_DNA"/>
</dbReference>
<evidence type="ECO:0000256" key="1">
    <source>
        <dbReference type="ARBA" id="ARBA00007689"/>
    </source>
</evidence>
<evidence type="ECO:0000313" key="3">
    <source>
        <dbReference type="EMBL" id="TCC52515.1"/>
    </source>
</evidence>
<accession>A0A4R0KB21</accession>